<dbReference type="PANTHER" id="PTHR31143:SF2">
    <property type="entry name" value="FR47-LIKE DOMAIN-CONTAINING PROTEIN-RELATED"/>
    <property type="match status" value="1"/>
</dbReference>
<comment type="caution">
    <text evidence="2">The sequence shown here is derived from an EMBL/GenBank/DDBJ whole genome shotgun (WGS) entry which is preliminary data.</text>
</comment>
<evidence type="ECO:0000313" key="2">
    <source>
        <dbReference type="EMBL" id="MBK3497138.1"/>
    </source>
</evidence>
<sequence length="256" mass="29781">MIVVSKEHFKLIKKKLKEAPTFVYSVLDNIINGTVYADSTDFKSLLIQTDSGLYYVAGDPTVAAFLKSLVRIFETSVDQGKRFTLFSATTTWNQTIENQFDKKVKKIERYAFCFDINVFKTRKMSNSSEYYITKVNQHHIEHCLEFDRNYYDEYWDSTNNFLQNGFGFCVKDKERIISEGVSIFKSNNYAEVDIITDLKYRGKGLANIVAEKFIDYCLSQNIQPRWDCDTDNIASIKLSSKLGFKDPQEYAVYIKR</sequence>
<gene>
    <name evidence="2" type="ORF">JFL43_20345</name>
</gene>
<dbReference type="EMBL" id="JAEOAH010000051">
    <property type="protein sequence ID" value="MBK3497138.1"/>
    <property type="molecule type" value="Genomic_DNA"/>
</dbReference>
<reference evidence="2 3" key="1">
    <citation type="submission" date="2020-12" db="EMBL/GenBank/DDBJ databases">
        <title>YIM B01967 draft genome.</title>
        <authorList>
            <person name="Yan X."/>
        </authorList>
    </citation>
    <scope>NUCLEOTIDE SEQUENCE [LARGE SCALE GENOMIC DNA]</scope>
    <source>
        <strain evidence="2 3">YIM B01967</strain>
    </source>
</reference>
<accession>A0ABS1HCH6</accession>
<name>A0ABS1HCH6_9BACL</name>
<dbReference type="SUPFAM" id="SSF55729">
    <property type="entry name" value="Acyl-CoA N-acyltransferases (Nat)"/>
    <property type="match status" value="1"/>
</dbReference>
<keyword evidence="3" id="KW-1185">Reference proteome</keyword>
<organism evidence="2 3">
    <name type="scientific">Viridibacillus soli</name>
    <dbReference type="NCBI Taxonomy" id="2798301"/>
    <lineage>
        <taxon>Bacteria</taxon>
        <taxon>Bacillati</taxon>
        <taxon>Bacillota</taxon>
        <taxon>Bacilli</taxon>
        <taxon>Bacillales</taxon>
        <taxon>Caryophanaceae</taxon>
        <taxon>Viridibacillus</taxon>
    </lineage>
</organism>
<proteinExistence type="predicted"/>
<dbReference type="PANTHER" id="PTHR31143">
    <property type="match status" value="1"/>
</dbReference>
<protein>
    <submittedName>
        <fullName evidence="2">GNAT family N-acetyltransferase</fullName>
    </submittedName>
</protein>
<evidence type="ECO:0000313" key="3">
    <source>
        <dbReference type="Proteomes" id="UP000618943"/>
    </source>
</evidence>
<evidence type="ECO:0000259" key="1">
    <source>
        <dbReference type="PROSITE" id="PS51186"/>
    </source>
</evidence>
<dbReference type="InterPro" id="IPR000182">
    <property type="entry name" value="GNAT_dom"/>
</dbReference>
<dbReference type="InterPro" id="IPR016181">
    <property type="entry name" value="Acyl_CoA_acyltransferase"/>
</dbReference>
<dbReference type="PROSITE" id="PS51186">
    <property type="entry name" value="GNAT"/>
    <property type="match status" value="1"/>
</dbReference>
<feature type="domain" description="N-acetyltransferase" evidence="1">
    <location>
        <begin position="130"/>
        <end position="256"/>
    </location>
</feature>
<dbReference type="Pfam" id="PF12746">
    <property type="entry name" value="GNAT_acetyltran"/>
    <property type="match status" value="1"/>
</dbReference>
<dbReference type="InterPro" id="IPR027365">
    <property type="entry name" value="GNAT_acetyltra_YdfB-like"/>
</dbReference>
<dbReference type="Gene3D" id="3.40.630.30">
    <property type="match status" value="1"/>
</dbReference>
<dbReference type="Proteomes" id="UP000618943">
    <property type="component" value="Unassembled WGS sequence"/>
</dbReference>
<dbReference type="RefSeq" id="WP_200750442.1">
    <property type="nucleotide sequence ID" value="NZ_JAEOAH010000051.1"/>
</dbReference>